<reference evidence="6 7" key="1">
    <citation type="submission" date="2017-08" db="EMBL/GenBank/DDBJ databases">
        <title>Whole Genome Sequence of Sphingobium hydrophobicum C1: Insights into Adaption to the Electronic-waste Contaminated Sediment.</title>
        <authorList>
            <person name="Song D."/>
            <person name="Chen X."/>
            <person name="Xu M."/>
        </authorList>
    </citation>
    <scope>NUCLEOTIDE SEQUENCE [LARGE SCALE GENOMIC DNA]</scope>
    <source>
        <strain evidence="6 7">C1</strain>
    </source>
</reference>
<comment type="similarity">
    <text evidence="1 4">Belongs to the aldehyde dehydrogenase family.</text>
</comment>
<evidence type="ECO:0000256" key="1">
    <source>
        <dbReference type="ARBA" id="ARBA00009986"/>
    </source>
</evidence>
<keyword evidence="2 4" id="KW-0560">Oxidoreductase</keyword>
<gene>
    <name evidence="6" type="ORF">CJD35_16660</name>
</gene>
<dbReference type="InterPro" id="IPR015590">
    <property type="entry name" value="Aldehyde_DH_dom"/>
</dbReference>
<protein>
    <submittedName>
        <fullName evidence="6">Betaine-aldehyde dehydrogenase</fullName>
    </submittedName>
</protein>
<organism evidence="6 7">
    <name type="scientific">Sphingobium xenophagum</name>
    <dbReference type="NCBI Taxonomy" id="121428"/>
    <lineage>
        <taxon>Bacteria</taxon>
        <taxon>Pseudomonadati</taxon>
        <taxon>Pseudomonadota</taxon>
        <taxon>Alphaproteobacteria</taxon>
        <taxon>Sphingomonadales</taxon>
        <taxon>Sphingomonadaceae</taxon>
        <taxon>Sphingobium</taxon>
    </lineage>
</organism>
<evidence type="ECO:0000256" key="2">
    <source>
        <dbReference type="ARBA" id="ARBA00023002"/>
    </source>
</evidence>
<dbReference type="PROSITE" id="PS00070">
    <property type="entry name" value="ALDEHYDE_DEHYDR_CYS"/>
    <property type="match status" value="1"/>
</dbReference>
<sequence>MGVQWMADRRASSIFVGGEWQDCASGTTIDVINPATGASIGAIAAGGRVDVDRAVTAATNALHDARLRWAPAARQDALLALARAIEAHGEEFAQLEMHDTGKPISNVRRVDVPQSAAGLRYFAGWATKLAGETMDLSVPGNWHACTLREPVGVVGQIIPWNYPLMGAAMKIGPALAAGCAVVLKPAELTSLSALRLADLLNECGVPPGMVNIVPGRGGEAGAALVDHPGVAKIAFTGSTMTGRQILRAASDQMKRVTVELGGKSPVIVLPDADLDAAAQSIAMGIFFNSGQTCSAGSRLLVHASVADRLVERIAKITSRMATGDPADPATLLGPVISDVQRDRIMGFVERATASGGRCYTGGVRPEGPGFFVPPTIMTDVRADMEIVREEVFGPVLAVLPFETTDLDEIAGLANDNDYGLSAYIWTRNISHALGLVKRIRSGTVRVNTSGGNDFAMPAGGVRLSGNGRENGRMGVEAYTEVKAVTIAL</sequence>
<dbReference type="SUPFAM" id="SSF53720">
    <property type="entry name" value="ALDH-like"/>
    <property type="match status" value="1"/>
</dbReference>
<evidence type="ECO:0000313" key="6">
    <source>
        <dbReference type="EMBL" id="ASY46126.1"/>
    </source>
</evidence>
<feature type="domain" description="Aldehyde dehydrogenase" evidence="5">
    <location>
        <begin position="20"/>
        <end position="484"/>
    </location>
</feature>
<dbReference type="FunFam" id="3.40.309.10:FF:000012">
    <property type="entry name" value="Betaine aldehyde dehydrogenase"/>
    <property type="match status" value="1"/>
</dbReference>
<dbReference type="InterPro" id="IPR029510">
    <property type="entry name" value="Ald_DH_CS_GLU"/>
</dbReference>
<evidence type="ECO:0000259" key="5">
    <source>
        <dbReference type="Pfam" id="PF00171"/>
    </source>
</evidence>
<dbReference type="PANTHER" id="PTHR11699">
    <property type="entry name" value="ALDEHYDE DEHYDROGENASE-RELATED"/>
    <property type="match status" value="1"/>
</dbReference>
<dbReference type="KEGG" id="shyd:CJD35_16660"/>
<dbReference type="Pfam" id="PF00171">
    <property type="entry name" value="Aldedh"/>
    <property type="match status" value="1"/>
</dbReference>
<dbReference type="GO" id="GO:0016620">
    <property type="term" value="F:oxidoreductase activity, acting on the aldehyde or oxo group of donors, NAD or NADP as acceptor"/>
    <property type="evidence" value="ECO:0007669"/>
    <property type="project" value="InterPro"/>
</dbReference>
<accession>A0A249MXR8</accession>
<evidence type="ECO:0000256" key="3">
    <source>
        <dbReference type="PROSITE-ProRule" id="PRU10007"/>
    </source>
</evidence>
<name>A0A249MXR8_SPHXE</name>
<dbReference type="InterPro" id="IPR016160">
    <property type="entry name" value="Ald_DH_CS_CYS"/>
</dbReference>
<dbReference type="Gene3D" id="3.40.605.10">
    <property type="entry name" value="Aldehyde Dehydrogenase, Chain A, domain 1"/>
    <property type="match status" value="1"/>
</dbReference>
<feature type="active site" evidence="3">
    <location>
        <position position="259"/>
    </location>
</feature>
<dbReference type="PROSITE" id="PS00687">
    <property type="entry name" value="ALDEHYDE_DEHYDR_GLU"/>
    <property type="match status" value="1"/>
</dbReference>
<dbReference type="AlphaFoldDB" id="A0A249MXR8"/>
<proteinExistence type="inferred from homology"/>
<evidence type="ECO:0000256" key="4">
    <source>
        <dbReference type="RuleBase" id="RU003345"/>
    </source>
</evidence>
<dbReference type="InterPro" id="IPR016163">
    <property type="entry name" value="Ald_DH_C"/>
</dbReference>
<dbReference type="FunFam" id="3.40.605.10:FF:000007">
    <property type="entry name" value="NAD/NADP-dependent betaine aldehyde dehydrogenase"/>
    <property type="match status" value="1"/>
</dbReference>
<dbReference type="InterPro" id="IPR016161">
    <property type="entry name" value="Ald_DH/histidinol_DH"/>
</dbReference>
<dbReference type="InterPro" id="IPR016162">
    <property type="entry name" value="Ald_DH_N"/>
</dbReference>
<dbReference type="EMBL" id="CP022746">
    <property type="protein sequence ID" value="ASY46126.1"/>
    <property type="molecule type" value="Genomic_DNA"/>
</dbReference>
<dbReference type="Proteomes" id="UP000217141">
    <property type="component" value="Chromosome II"/>
</dbReference>
<dbReference type="Gene3D" id="3.40.309.10">
    <property type="entry name" value="Aldehyde Dehydrogenase, Chain A, domain 2"/>
    <property type="match status" value="1"/>
</dbReference>
<evidence type="ECO:0000313" key="7">
    <source>
        <dbReference type="Proteomes" id="UP000217141"/>
    </source>
</evidence>